<reference evidence="2" key="1">
    <citation type="journal article" date="2014" name="Int. J. Syst. Evol. Microbiol.">
        <title>Complete genome sequence of Corynebacterium casei LMG S-19264T (=DSM 44701T), isolated from a smear-ripened cheese.</title>
        <authorList>
            <consortium name="US DOE Joint Genome Institute (JGI-PGF)"/>
            <person name="Walter F."/>
            <person name="Albersmeier A."/>
            <person name="Kalinowski J."/>
            <person name="Ruckert C."/>
        </authorList>
    </citation>
    <scope>NUCLEOTIDE SEQUENCE</scope>
    <source>
        <strain evidence="2">CGMCC 1.16067</strain>
    </source>
</reference>
<evidence type="ECO:0000313" key="2">
    <source>
        <dbReference type="EMBL" id="GGF56874.1"/>
    </source>
</evidence>
<dbReference type="Gene3D" id="3.10.180.10">
    <property type="entry name" value="2,3-Dihydroxybiphenyl 1,2-Dioxygenase, domain 1"/>
    <property type="match status" value="1"/>
</dbReference>
<name>A0A917F8M6_9ACTN</name>
<sequence>MALIDSTGYHHVRITVTDIERSRAFYDRLFGWDVAIDDTENYGKPGVAEASAGFYGGVVYQTPDGNLFGLRPVGKEPFDPDATGLDHLSFSVAARSDLEAAVGALDEVGVTHGEIVDLTDAGIAFLSIQDPDNINIEVTAPLG</sequence>
<dbReference type="InterPro" id="IPR004360">
    <property type="entry name" value="Glyas_Fos-R_dOase_dom"/>
</dbReference>
<gene>
    <name evidence="2" type="ORF">GCM10011519_33490</name>
</gene>
<dbReference type="RefSeq" id="WP_188781240.1">
    <property type="nucleotide sequence ID" value="NZ_BMKQ01000002.1"/>
</dbReference>
<feature type="domain" description="VOC" evidence="1">
    <location>
        <begin position="8"/>
        <end position="141"/>
    </location>
</feature>
<proteinExistence type="predicted"/>
<dbReference type="Pfam" id="PF00903">
    <property type="entry name" value="Glyoxalase"/>
    <property type="match status" value="1"/>
</dbReference>
<organism evidence="2 3">
    <name type="scientific">Marmoricola endophyticus</name>
    <dbReference type="NCBI Taxonomy" id="2040280"/>
    <lineage>
        <taxon>Bacteria</taxon>
        <taxon>Bacillati</taxon>
        <taxon>Actinomycetota</taxon>
        <taxon>Actinomycetes</taxon>
        <taxon>Propionibacteriales</taxon>
        <taxon>Nocardioidaceae</taxon>
        <taxon>Marmoricola</taxon>
    </lineage>
</organism>
<comment type="caution">
    <text evidence="2">The sequence shown here is derived from an EMBL/GenBank/DDBJ whole genome shotgun (WGS) entry which is preliminary data.</text>
</comment>
<evidence type="ECO:0000313" key="3">
    <source>
        <dbReference type="Proteomes" id="UP000649179"/>
    </source>
</evidence>
<dbReference type="PROSITE" id="PS51819">
    <property type="entry name" value="VOC"/>
    <property type="match status" value="1"/>
</dbReference>
<reference evidence="2" key="2">
    <citation type="submission" date="2020-09" db="EMBL/GenBank/DDBJ databases">
        <authorList>
            <person name="Sun Q."/>
            <person name="Zhou Y."/>
        </authorList>
    </citation>
    <scope>NUCLEOTIDE SEQUENCE</scope>
    <source>
        <strain evidence="2">CGMCC 1.16067</strain>
    </source>
</reference>
<dbReference type="EMBL" id="BMKQ01000002">
    <property type="protein sequence ID" value="GGF56874.1"/>
    <property type="molecule type" value="Genomic_DNA"/>
</dbReference>
<dbReference type="InterPro" id="IPR029068">
    <property type="entry name" value="Glyas_Bleomycin-R_OHBP_Dase"/>
</dbReference>
<evidence type="ECO:0000259" key="1">
    <source>
        <dbReference type="PROSITE" id="PS51819"/>
    </source>
</evidence>
<dbReference type="InterPro" id="IPR037523">
    <property type="entry name" value="VOC_core"/>
</dbReference>
<dbReference type="Proteomes" id="UP000649179">
    <property type="component" value="Unassembled WGS sequence"/>
</dbReference>
<dbReference type="SUPFAM" id="SSF54593">
    <property type="entry name" value="Glyoxalase/Bleomycin resistance protein/Dihydroxybiphenyl dioxygenase"/>
    <property type="match status" value="1"/>
</dbReference>
<keyword evidence="3" id="KW-1185">Reference proteome</keyword>
<accession>A0A917F8M6</accession>
<dbReference type="AlphaFoldDB" id="A0A917F8M6"/>
<protein>
    <submittedName>
        <fullName evidence="2">Glyoxalase</fullName>
    </submittedName>
</protein>